<dbReference type="Proteomes" id="UP000275267">
    <property type="component" value="Unassembled WGS sequence"/>
</dbReference>
<feature type="transmembrane region" description="Helical" evidence="1">
    <location>
        <begin position="101"/>
        <end position="128"/>
    </location>
</feature>
<dbReference type="AlphaFoldDB" id="A0A3L6Q2U6"/>
<evidence type="ECO:0000256" key="1">
    <source>
        <dbReference type="SAM" id="Phobius"/>
    </source>
</evidence>
<evidence type="ECO:0000313" key="4">
    <source>
        <dbReference type="Proteomes" id="UP000275267"/>
    </source>
</evidence>
<keyword evidence="1" id="KW-0472">Membrane</keyword>
<dbReference type="EMBL" id="PQIB02000014">
    <property type="protein sequence ID" value="RLM69159.1"/>
    <property type="molecule type" value="Genomic_DNA"/>
</dbReference>
<keyword evidence="1" id="KW-1133">Transmembrane helix</keyword>
<evidence type="ECO:0000256" key="2">
    <source>
        <dbReference type="SAM" id="SignalP"/>
    </source>
</evidence>
<evidence type="ECO:0000313" key="3">
    <source>
        <dbReference type="EMBL" id="RLM69159.1"/>
    </source>
</evidence>
<proteinExistence type="predicted"/>
<feature type="chain" id="PRO_5018264958" evidence="2">
    <location>
        <begin position="21"/>
        <end position="137"/>
    </location>
</feature>
<comment type="caution">
    <text evidence="3">The sequence shown here is derived from an EMBL/GenBank/DDBJ whole genome shotgun (WGS) entry which is preliminary data.</text>
</comment>
<keyword evidence="2" id="KW-0732">Signal</keyword>
<feature type="signal peptide" evidence="2">
    <location>
        <begin position="1"/>
        <end position="20"/>
    </location>
</feature>
<protein>
    <submittedName>
        <fullName evidence="3">Uncharacterized protein</fullName>
    </submittedName>
</protein>
<name>A0A3L6Q2U6_PANMI</name>
<gene>
    <name evidence="3" type="ORF">C2845_PM17G04850</name>
</gene>
<sequence>MKPQMVAALLLLLVCAMVSPYPVVGGKKRPRCTEEDKAHVLRECGHYTRHGHPKELPPQAQPLLQGGGGPRHAVHRGSAQQGREEGLRAGCHHSARRSLRLALFCCASSLLWDATLFNSLLCLLLLVLREVDKFQVT</sequence>
<accession>A0A3L6Q2U6</accession>
<reference evidence="4" key="1">
    <citation type="journal article" date="2019" name="Nat. Commun.">
        <title>The genome of broomcorn millet.</title>
        <authorList>
            <person name="Zou C."/>
            <person name="Miki D."/>
            <person name="Li D."/>
            <person name="Tang Q."/>
            <person name="Xiao L."/>
            <person name="Rajput S."/>
            <person name="Deng P."/>
            <person name="Jia W."/>
            <person name="Huang R."/>
            <person name="Zhang M."/>
            <person name="Sun Y."/>
            <person name="Hu J."/>
            <person name="Fu X."/>
            <person name="Schnable P.S."/>
            <person name="Li F."/>
            <person name="Zhang H."/>
            <person name="Feng B."/>
            <person name="Zhu X."/>
            <person name="Liu R."/>
            <person name="Schnable J.C."/>
            <person name="Zhu J.-K."/>
            <person name="Zhang H."/>
        </authorList>
    </citation>
    <scope>NUCLEOTIDE SEQUENCE [LARGE SCALE GENOMIC DNA]</scope>
</reference>
<keyword evidence="4" id="KW-1185">Reference proteome</keyword>
<organism evidence="3 4">
    <name type="scientific">Panicum miliaceum</name>
    <name type="common">Proso millet</name>
    <name type="synonym">Broomcorn millet</name>
    <dbReference type="NCBI Taxonomy" id="4540"/>
    <lineage>
        <taxon>Eukaryota</taxon>
        <taxon>Viridiplantae</taxon>
        <taxon>Streptophyta</taxon>
        <taxon>Embryophyta</taxon>
        <taxon>Tracheophyta</taxon>
        <taxon>Spermatophyta</taxon>
        <taxon>Magnoliopsida</taxon>
        <taxon>Liliopsida</taxon>
        <taxon>Poales</taxon>
        <taxon>Poaceae</taxon>
        <taxon>PACMAD clade</taxon>
        <taxon>Panicoideae</taxon>
        <taxon>Panicodae</taxon>
        <taxon>Paniceae</taxon>
        <taxon>Panicinae</taxon>
        <taxon>Panicum</taxon>
        <taxon>Panicum sect. Panicum</taxon>
    </lineage>
</organism>
<keyword evidence="1" id="KW-0812">Transmembrane</keyword>